<name>A0AA91EYM6_9MYCO</name>
<comment type="caution">
    <text evidence="5">The sequence shown here is derived from an EMBL/GenBank/DDBJ whole genome shotgun (WGS) entry which is preliminary data.</text>
</comment>
<dbReference type="InterPro" id="IPR000030">
    <property type="entry name" value="PPE_dom"/>
</dbReference>
<dbReference type="PANTHER" id="PTHR46766">
    <property type="entry name" value="GLUTAMINE-RICH PROTEIN 2"/>
    <property type="match status" value="1"/>
</dbReference>
<feature type="domain" description="PPE" evidence="3">
    <location>
        <begin position="1"/>
        <end position="157"/>
    </location>
</feature>
<comment type="similarity">
    <text evidence="1">Belongs to the mycobacterial PPE family.</text>
</comment>
<dbReference type="InterPro" id="IPR038332">
    <property type="entry name" value="PPE_sf"/>
</dbReference>
<dbReference type="Pfam" id="PF18878">
    <property type="entry name" value="PPE-PPW"/>
    <property type="match status" value="1"/>
</dbReference>
<evidence type="ECO:0000259" key="4">
    <source>
        <dbReference type="Pfam" id="PF18878"/>
    </source>
</evidence>
<feature type="compositionally biased region" description="Pro residues" evidence="2">
    <location>
        <begin position="352"/>
        <end position="364"/>
    </location>
</feature>
<proteinExistence type="inferred from homology"/>
<accession>A0AA91EYM6</accession>
<dbReference type="AlphaFoldDB" id="A0AA91EYM6"/>
<sequence>MAAPPEVHSAMLSTGPGPGPLLAASTAWATLSSEYLAAASDLAAVLGDSQQVWAGPTADAYEAAHLPYLAWLQLAGTLSARTAAQHQVIASAYSSALAAMPTLAELAANHTTHAVLVATNFFGINTVPIAVNEADYARMWTQAATVMSAYQATTESARNLGHTSGSTQAGVAAAGGGAGGGGGGNGGNSGGGGGAFDLPTPAEVWQMLFGSDGQQVPGQGQPNWSAAEFLQNLSNFVNGNEKALAWLQQNFQGVLTPAQWWQLTSYFVAWQTYRAVNWTLRSLRFLLQLSPLLAGIGLNLAIGSLAAVGPPAGLAGLAGLAGIPAPGVSVPAAPVAVAPVIPAGVPAPAPNPATVPGSAAPPAPAATLPASAAPVGAGPPPPAAPPLIGTEGTFHSYLVGWLPSAQSAAGRAGVRSARPAASVGAAAAAGEPVAATARHGGRRCGRLIDPGYRYEYLEDDDAGPEPGFARRTRPSAVGFTGTFGKTGLAHAAGLADVTGDEYGGGPTLPMLPTSWEPQGGHPPSE</sequence>
<dbReference type="Proteomes" id="UP000093712">
    <property type="component" value="Unassembled WGS sequence"/>
</dbReference>
<evidence type="ECO:0000313" key="6">
    <source>
        <dbReference type="Proteomes" id="UP000093712"/>
    </source>
</evidence>
<feature type="domain" description="PPE-PPW subfamily C-terminal" evidence="4">
    <location>
        <begin position="476"/>
        <end position="515"/>
    </location>
</feature>
<feature type="region of interest" description="Disordered" evidence="2">
    <location>
        <begin position="500"/>
        <end position="525"/>
    </location>
</feature>
<evidence type="ECO:0000256" key="1">
    <source>
        <dbReference type="ARBA" id="ARBA00010652"/>
    </source>
</evidence>
<dbReference type="EMBL" id="LZME01000128">
    <property type="protein sequence ID" value="OBK82350.1"/>
    <property type="molecule type" value="Genomic_DNA"/>
</dbReference>
<dbReference type="Pfam" id="PF00823">
    <property type="entry name" value="PPE"/>
    <property type="match status" value="1"/>
</dbReference>
<protein>
    <recommendedName>
        <fullName evidence="7">PPE family protein</fullName>
    </recommendedName>
</protein>
<dbReference type="GO" id="GO:0052572">
    <property type="term" value="P:response to host immune response"/>
    <property type="evidence" value="ECO:0007669"/>
    <property type="project" value="TreeGrafter"/>
</dbReference>
<gene>
    <name evidence="5" type="ORF">A5649_09245</name>
</gene>
<evidence type="ECO:0008006" key="7">
    <source>
        <dbReference type="Google" id="ProtNLM"/>
    </source>
</evidence>
<evidence type="ECO:0000313" key="5">
    <source>
        <dbReference type="EMBL" id="OBK82350.1"/>
    </source>
</evidence>
<organism evidence="5 6">
    <name type="scientific">Mycolicibacter heraklionensis</name>
    <dbReference type="NCBI Taxonomy" id="512402"/>
    <lineage>
        <taxon>Bacteria</taxon>
        <taxon>Bacillati</taxon>
        <taxon>Actinomycetota</taxon>
        <taxon>Actinomycetes</taxon>
        <taxon>Mycobacteriales</taxon>
        <taxon>Mycobacteriaceae</taxon>
        <taxon>Mycolicibacter</taxon>
    </lineage>
</organism>
<evidence type="ECO:0000259" key="3">
    <source>
        <dbReference type="Pfam" id="PF00823"/>
    </source>
</evidence>
<evidence type="ECO:0000256" key="2">
    <source>
        <dbReference type="SAM" id="MobiDB-lite"/>
    </source>
</evidence>
<feature type="compositionally biased region" description="Low complexity" evidence="2">
    <location>
        <begin position="365"/>
        <end position="376"/>
    </location>
</feature>
<dbReference type="InterPro" id="IPR043641">
    <property type="entry name" value="PPE-PPW_C"/>
</dbReference>
<dbReference type="Gene3D" id="1.20.1260.20">
    <property type="entry name" value="PPE superfamily"/>
    <property type="match status" value="1"/>
</dbReference>
<reference evidence="5 6" key="1">
    <citation type="submission" date="2016-06" db="EMBL/GenBank/DDBJ databases">
        <authorList>
            <person name="Sutton G."/>
            <person name="Brinkac L."/>
            <person name="Sanka R."/>
            <person name="Adams M."/>
            <person name="Lau E."/>
            <person name="Garcia-Basteiro A."/>
            <person name="Lopez-Varela E."/>
            <person name="Palencia S."/>
        </authorList>
    </citation>
    <scope>NUCLEOTIDE SEQUENCE [LARGE SCALE GENOMIC DNA]</scope>
    <source>
        <strain evidence="5 6">1211594.5</strain>
    </source>
</reference>
<feature type="region of interest" description="Disordered" evidence="2">
    <location>
        <begin position="352"/>
        <end position="386"/>
    </location>
</feature>
<dbReference type="SUPFAM" id="SSF140459">
    <property type="entry name" value="PE/PPE dimer-like"/>
    <property type="match status" value="1"/>
</dbReference>
<dbReference type="PANTHER" id="PTHR46766:SF1">
    <property type="entry name" value="GLUTAMINE-RICH PROTEIN 2"/>
    <property type="match status" value="1"/>
</dbReference>